<organism evidence="1 2">
    <name type="scientific">Dreissena polymorpha</name>
    <name type="common">Zebra mussel</name>
    <name type="synonym">Mytilus polymorpha</name>
    <dbReference type="NCBI Taxonomy" id="45954"/>
    <lineage>
        <taxon>Eukaryota</taxon>
        <taxon>Metazoa</taxon>
        <taxon>Spiralia</taxon>
        <taxon>Lophotrochozoa</taxon>
        <taxon>Mollusca</taxon>
        <taxon>Bivalvia</taxon>
        <taxon>Autobranchia</taxon>
        <taxon>Heteroconchia</taxon>
        <taxon>Euheterodonta</taxon>
        <taxon>Imparidentia</taxon>
        <taxon>Neoheterodontei</taxon>
        <taxon>Myida</taxon>
        <taxon>Dreissenoidea</taxon>
        <taxon>Dreissenidae</taxon>
        <taxon>Dreissena</taxon>
    </lineage>
</organism>
<proteinExistence type="predicted"/>
<keyword evidence="2" id="KW-1185">Reference proteome</keyword>
<evidence type="ECO:0000313" key="2">
    <source>
        <dbReference type="Proteomes" id="UP000828390"/>
    </source>
</evidence>
<reference evidence="1" key="1">
    <citation type="journal article" date="2019" name="bioRxiv">
        <title>The Genome of the Zebra Mussel, Dreissena polymorpha: A Resource for Invasive Species Research.</title>
        <authorList>
            <person name="McCartney M.A."/>
            <person name="Auch B."/>
            <person name="Kono T."/>
            <person name="Mallez S."/>
            <person name="Zhang Y."/>
            <person name="Obille A."/>
            <person name="Becker A."/>
            <person name="Abrahante J.E."/>
            <person name="Garbe J."/>
            <person name="Badalamenti J.P."/>
            <person name="Herman A."/>
            <person name="Mangelson H."/>
            <person name="Liachko I."/>
            <person name="Sullivan S."/>
            <person name="Sone E.D."/>
            <person name="Koren S."/>
            <person name="Silverstein K.A.T."/>
            <person name="Beckman K.B."/>
            <person name="Gohl D.M."/>
        </authorList>
    </citation>
    <scope>NUCLEOTIDE SEQUENCE</scope>
    <source>
        <strain evidence="1">Duluth1</strain>
        <tissue evidence="1">Whole animal</tissue>
    </source>
</reference>
<dbReference type="Proteomes" id="UP000828390">
    <property type="component" value="Unassembled WGS sequence"/>
</dbReference>
<evidence type="ECO:0000313" key="1">
    <source>
        <dbReference type="EMBL" id="KAH3722294.1"/>
    </source>
</evidence>
<protein>
    <submittedName>
        <fullName evidence="1">Uncharacterized protein</fullName>
    </submittedName>
</protein>
<gene>
    <name evidence="1" type="ORF">DPMN_065250</name>
</gene>
<accession>A0A9D4CFE0</accession>
<reference evidence="1" key="2">
    <citation type="submission" date="2020-11" db="EMBL/GenBank/DDBJ databases">
        <authorList>
            <person name="McCartney M.A."/>
            <person name="Auch B."/>
            <person name="Kono T."/>
            <person name="Mallez S."/>
            <person name="Becker A."/>
            <person name="Gohl D.M."/>
            <person name="Silverstein K.A.T."/>
            <person name="Koren S."/>
            <person name="Bechman K.B."/>
            <person name="Herman A."/>
            <person name="Abrahante J.E."/>
            <person name="Garbe J."/>
        </authorList>
    </citation>
    <scope>NUCLEOTIDE SEQUENCE</scope>
    <source>
        <strain evidence="1">Duluth1</strain>
        <tissue evidence="1">Whole animal</tissue>
    </source>
</reference>
<sequence length="65" mass="7820">MERFSQDMPLLEGDDFFKNLDMMEQDFLIEGDIQVSHCQVKYCPSDKCEQNLCFLYEIFWTNKVI</sequence>
<comment type="caution">
    <text evidence="1">The sequence shown here is derived from an EMBL/GenBank/DDBJ whole genome shotgun (WGS) entry which is preliminary data.</text>
</comment>
<dbReference type="AlphaFoldDB" id="A0A9D4CFE0"/>
<name>A0A9D4CFE0_DREPO</name>
<dbReference type="EMBL" id="JAIWYP010000013">
    <property type="protein sequence ID" value="KAH3722294.1"/>
    <property type="molecule type" value="Genomic_DNA"/>
</dbReference>